<dbReference type="AlphaFoldDB" id="A0A4R6YS01"/>
<dbReference type="EMBL" id="SNZH01000012">
    <property type="protein sequence ID" value="TDR40763.1"/>
    <property type="molecule type" value="Genomic_DNA"/>
</dbReference>
<evidence type="ECO:0000313" key="2">
    <source>
        <dbReference type="EMBL" id="TDR40763.1"/>
    </source>
</evidence>
<comment type="caution">
    <text evidence="2">The sequence shown here is derived from an EMBL/GenBank/DDBJ whole genome shotgun (WGS) entry which is preliminary data.</text>
</comment>
<protein>
    <submittedName>
        <fullName evidence="2">Uncharacterized protein</fullName>
    </submittedName>
</protein>
<organism evidence="2 3">
    <name type="scientific">Tahibacter aquaticus</name>
    <dbReference type="NCBI Taxonomy" id="520092"/>
    <lineage>
        <taxon>Bacteria</taxon>
        <taxon>Pseudomonadati</taxon>
        <taxon>Pseudomonadota</taxon>
        <taxon>Gammaproteobacteria</taxon>
        <taxon>Lysobacterales</taxon>
        <taxon>Rhodanobacteraceae</taxon>
        <taxon>Tahibacter</taxon>
    </lineage>
</organism>
<keyword evidence="1" id="KW-1133">Transmembrane helix</keyword>
<gene>
    <name evidence="2" type="ORF">DFR29_11277</name>
</gene>
<sequence length="100" mass="10676">MPVLLLLTFLFAAIGVFVFLALMLMLVIGLNGMSSAAAQPWLIGVALTIFVGFNLLAGLLLSVIARRSDLRGWSWLAASCWSALAFLAQLGLAALLWQLA</sequence>
<keyword evidence="3" id="KW-1185">Reference proteome</keyword>
<dbReference type="RefSeq" id="WP_133820132.1">
    <property type="nucleotide sequence ID" value="NZ_SNZH01000012.1"/>
</dbReference>
<dbReference type="Proteomes" id="UP000295293">
    <property type="component" value="Unassembled WGS sequence"/>
</dbReference>
<feature type="transmembrane region" description="Helical" evidence="1">
    <location>
        <begin position="41"/>
        <end position="64"/>
    </location>
</feature>
<evidence type="ECO:0000256" key="1">
    <source>
        <dbReference type="SAM" id="Phobius"/>
    </source>
</evidence>
<accession>A0A4R6YS01</accession>
<keyword evidence="1" id="KW-0472">Membrane</keyword>
<feature type="transmembrane region" description="Helical" evidence="1">
    <location>
        <begin position="6"/>
        <end position="29"/>
    </location>
</feature>
<evidence type="ECO:0000313" key="3">
    <source>
        <dbReference type="Proteomes" id="UP000295293"/>
    </source>
</evidence>
<reference evidence="2 3" key="1">
    <citation type="submission" date="2019-03" db="EMBL/GenBank/DDBJ databases">
        <title>Genomic Encyclopedia of Type Strains, Phase IV (KMG-IV): sequencing the most valuable type-strain genomes for metagenomic binning, comparative biology and taxonomic classification.</title>
        <authorList>
            <person name="Goeker M."/>
        </authorList>
    </citation>
    <scope>NUCLEOTIDE SEQUENCE [LARGE SCALE GENOMIC DNA]</scope>
    <source>
        <strain evidence="2 3">DSM 21667</strain>
    </source>
</reference>
<proteinExistence type="predicted"/>
<feature type="transmembrane region" description="Helical" evidence="1">
    <location>
        <begin position="76"/>
        <end position="97"/>
    </location>
</feature>
<keyword evidence="1" id="KW-0812">Transmembrane</keyword>
<name>A0A4R6YS01_9GAMM</name>